<gene>
    <name evidence="2" type="ORF">RM552_02785</name>
</gene>
<evidence type="ECO:0000313" key="2">
    <source>
        <dbReference type="EMBL" id="MDT0593769.1"/>
    </source>
</evidence>
<organism evidence="2 3">
    <name type="scientific">Glaciecola petra</name>
    <dbReference type="NCBI Taxonomy" id="3075602"/>
    <lineage>
        <taxon>Bacteria</taxon>
        <taxon>Pseudomonadati</taxon>
        <taxon>Pseudomonadota</taxon>
        <taxon>Gammaproteobacteria</taxon>
        <taxon>Alteromonadales</taxon>
        <taxon>Alteromonadaceae</taxon>
        <taxon>Glaciecola</taxon>
    </lineage>
</organism>
<keyword evidence="3" id="KW-1185">Reference proteome</keyword>
<evidence type="ECO:0000259" key="1">
    <source>
        <dbReference type="Pfam" id="PF00483"/>
    </source>
</evidence>
<dbReference type="InterPro" id="IPR029044">
    <property type="entry name" value="Nucleotide-diphossugar_trans"/>
</dbReference>
<dbReference type="Gene3D" id="3.90.550.10">
    <property type="entry name" value="Spore Coat Polysaccharide Biosynthesis Protein SpsA, Chain A"/>
    <property type="match status" value="1"/>
</dbReference>
<dbReference type="EMBL" id="JAVRHX010000001">
    <property type="protein sequence ID" value="MDT0593769.1"/>
    <property type="molecule type" value="Genomic_DNA"/>
</dbReference>
<sequence length="238" mass="27333">MKTVILCGGRGTRAYPYTEHFPKPMMPINGTPIIVHLMKVFAAQGFTEFVLAAGHKQELLIDYFDGRFPDWDIRIVDTGDDADTGQRIARCGSFVGDKFFATYGDGLGNVDLHKLLENHNKSERLATLTTVPLRAQYGLVVYDEDCKVQRFEEKPLVDNYWINAGFMVFEHKALFDWQGKNLEQEVLPYFAEKEQLYVSKHRGFWKSMDTSKDQSELEDLLIDGRAPWQIPQQNESND</sequence>
<dbReference type="Pfam" id="PF00483">
    <property type="entry name" value="NTP_transferase"/>
    <property type="match status" value="1"/>
</dbReference>
<reference evidence="2 3" key="1">
    <citation type="submission" date="2023-09" db="EMBL/GenBank/DDBJ databases">
        <authorList>
            <person name="Rey-Velasco X."/>
        </authorList>
    </citation>
    <scope>NUCLEOTIDE SEQUENCE [LARGE SCALE GENOMIC DNA]</scope>
    <source>
        <strain evidence="2 3">P117</strain>
    </source>
</reference>
<evidence type="ECO:0000313" key="3">
    <source>
        <dbReference type="Proteomes" id="UP001253545"/>
    </source>
</evidence>
<dbReference type="PANTHER" id="PTHR47183">
    <property type="entry name" value="GLUCOSE-1-PHOSPHATE CYTIDYLYLTRANSFERASE-RELATED"/>
    <property type="match status" value="1"/>
</dbReference>
<feature type="domain" description="Nucleotidyl transferase" evidence="1">
    <location>
        <begin position="2"/>
        <end position="203"/>
    </location>
</feature>
<protein>
    <submittedName>
        <fullName evidence="2">Sugar phosphate nucleotidyltransferase</fullName>
    </submittedName>
</protein>
<dbReference type="SUPFAM" id="SSF53448">
    <property type="entry name" value="Nucleotide-diphospho-sugar transferases"/>
    <property type="match status" value="1"/>
</dbReference>
<accession>A0ABU2ZN50</accession>
<name>A0ABU2ZN50_9ALTE</name>
<dbReference type="RefSeq" id="WP_311367270.1">
    <property type="nucleotide sequence ID" value="NZ_JAVRHX010000001.1"/>
</dbReference>
<dbReference type="InterPro" id="IPR005835">
    <property type="entry name" value="NTP_transferase_dom"/>
</dbReference>
<comment type="caution">
    <text evidence="2">The sequence shown here is derived from an EMBL/GenBank/DDBJ whole genome shotgun (WGS) entry which is preliminary data.</text>
</comment>
<proteinExistence type="predicted"/>
<dbReference type="InterPro" id="IPR013446">
    <property type="entry name" value="G1P_cyt_trans-like"/>
</dbReference>
<dbReference type="PANTHER" id="PTHR47183:SF1">
    <property type="entry name" value="GLUCOSE-1-PHOSPHATE CYTIDYLYLTRANSFERASE"/>
    <property type="match status" value="1"/>
</dbReference>
<dbReference type="Proteomes" id="UP001253545">
    <property type="component" value="Unassembled WGS sequence"/>
</dbReference>